<accession>E1VCX1</accession>
<gene>
    <name evidence="2" type="ordered locus">HELO_2592</name>
</gene>
<dbReference type="InterPro" id="IPR003848">
    <property type="entry name" value="DUF218"/>
</dbReference>
<dbReference type="Gene3D" id="3.40.50.620">
    <property type="entry name" value="HUPs"/>
    <property type="match status" value="1"/>
</dbReference>
<dbReference type="PANTHER" id="PTHR30336:SF20">
    <property type="entry name" value="DUF218 DOMAIN-CONTAINING PROTEIN"/>
    <property type="match status" value="1"/>
</dbReference>
<dbReference type="KEGG" id="hel:HELO_2592"/>
<reference evidence="3" key="1">
    <citation type="journal article" date="2011" name="Environ. Microbiol.">
        <title>A blueprint of ectoine metabolism from the genome of the industrial producer Halomonas elongata DSM 2581(T).</title>
        <authorList>
            <person name="Schwibbert K."/>
            <person name="Marin-Sanguino A."/>
            <person name="Bagyan I."/>
            <person name="Heidrich G."/>
            <person name="Lentzen G."/>
            <person name="Seitz H."/>
            <person name="Rampp M."/>
            <person name="Schuster S.C."/>
            <person name="Klenk H.P."/>
            <person name="Pfeiffer F."/>
            <person name="Oesterhelt D."/>
            <person name="Kunte H.J."/>
        </authorList>
    </citation>
    <scope>NUCLEOTIDE SEQUENCE [LARGE SCALE GENOMIC DNA]</scope>
    <source>
        <strain evidence="3">ATCC 33173 / DSM 2581 / NBRC 15536 / NCIMB 2198 / 1H9</strain>
    </source>
</reference>
<dbReference type="GO" id="GO:0005886">
    <property type="term" value="C:plasma membrane"/>
    <property type="evidence" value="ECO:0007669"/>
    <property type="project" value="TreeGrafter"/>
</dbReference>
<evidence type="ECO:0000313" key="3">
    <source>
        <dbReference type="Proteomes" id="UP000008707"/>
    </source>
</evidence>
<dbReference type="Proteomes" id="UP000008707">
    <property type="component" value="Chromosome"/>
</dbReference>
<dbReference type="InterPro" id="IPR051599">
    <property type="entry name" value="Cell_Envelope_Assoc"/>
</dbReference>
<protein>
    <submittedName>
        <fullName evidence="2">DUF218 domain protein</fullName>
    </submittedName>
</protein>
<organism evidence="2 3">
    <name type="scientific">Halomonas elongata (strain ATCC 33173 / DSM 2581 / NBRC 15536 / NCIMB 2198 / 1H9)</name>
    <dbReference type="NCBI Taxonomy" id="768066"/>
    <lineage>
        <taxon>Bacteria</taxon>
        <taxon>Pseudomonadati</taxon>
        <taxon>Pseudomonadota</taxon>
        <taxon>Gammaproteobacteria</taxon>
        <taxon>Oceanospirillales</taxon>
        <taxon>Halomonadaceae</taxon>
        <taxon>Halomonas</taxon>
    </lineage>
</organism>
<dbReference type="InterPro" id="IPR014729">
    <property type="entry name" value="Rossmann-like_a/b/a_fold"/>
</dbReference>
<dbReference type="STRING" id="768066.HELO_2592"/>
<dbReference type="Pfam" id="PF02698">
    <property type="entry name" value="DUF218"/>
    <property type="match status" value="1"/>
</dbReference>
<dbReference type="EMBL" id="FN869568">
    <property type="protein sequence ID" value="CBV42476.2"/>
    <property type="molecule type" value="Genomic_DNA"/>
</dbReference>
<name>E1VCX1_HALED</name>
<dbReference type="CDD" id="cd06259">
    <property type="entry name" value="YdcF-like"/>
    <property type="match status" value="1"/>
</dbReference>
<feature type="domain" description="DUF218" evidence="1">
    <location>
        <begin position="36"/>
        <end position="156"/>
    </location>
</feature>
<evidence type="ECO:0000259" key="1">
    <source>
        <dbReference type="Pfam" id="PF02698"/>
    </source>
</evidence>
<evidence type="ECO:0000313" key="2">
    <source>
        <dbReference type="EMBL" id="CBV42476.2"/>
    </source>
</evidence>
<dbReference type="eggNOG" id="COG1434">
    <property type="taxonomic scope" value="Bacteria"/>
</dbReference>
<proteinExistence type="predicted"/>
<sequence length="227" mass="25808">MEKGEVPLHGIAPSTMHHAQMLWDFMSLRQPCTAADAILCLGSNDIQVPRVGARLWREKWAPYLIMSGGLAHQHDLAATGWSQPEADVFSREARHAGVPRDAILCERAARHTGDNFRLTRCLAEESGIMVSGRLIIVAKPYMTRRAQATAEMAWPEVETIVQCEDVELISYLHRWQDPQRILHLMVGDMQRIMVYPERGFQRRQPIPEDVRLAQEALIAQGFDRHLP</sequence>
<dbReference type="AlphaFoldDB" id="E1VCX1"/>
<dbReference type="PANTHER" id="PTHR30336">
    <property type="entry name" value="INNER MEMBRANE PROTEIN, PROBABLE PERMEASE"/>
    <property type="match status" value="1"/>
</dbReference>